<dbReference type="InterPro" id="IPR010461">
    <property type="entry name" value="ComK"/>
</dbReference>
<evidence type="ECO:0000313" key="2">
    <source>
        <dbReference type="Proteomes" id="UP000050668"/>
    </source>
</evidence>
<reference evidence="2" key="1">
    <citation type="submission" date="2015-07" db="EMBL/GenBank/DDBJ databases">
        <title>Fjat-14205 dsm 2895.</title>
        <authorList>
            <person name="Liu B."/>
            <person name="Wang J."/>
            <person name="Zhu Y."/>
            <person name="Liu G."/>
            <person name="Chen Q."/>
            <person name="Chen Z."/>
            <person name="Lan J."/>
            <person name="Che J."/>
            <person name="Ge C."/>
            <person name="Shi H."/>
            <person name="Pan Z."/>
            <person name="Liu X."/>
        </authorList>
    </citation>
    <scope>NUCLEOTIDE SEQUENCE [LARGE SCALE GENOMIC DNA]</scope>
    <source>
        <strain evidence="2">DSM 25560</strain>
    </source>
</reference>
<organism evidence="1 2">
    <name type="scientific">Lysinibacillus contaminans</name>
    <dbReference type="NCBI Taxonomy" id="1293441"/>
    <lineage>
        <taxon>Bacteria</taxon>
        <taxon>Bacillati</taxon>
        <taxon>Bacillota</taxon>
        <taxon>Bacilli</taxon>
        <taxon>Bacillales</taxon>
        <taxon>Bacillaceae</taxon>
        <taxon>Lysinibacillus</taxon>
    </lineage>
</organism>
<dbReference type="Proteomes" id="UP000050668">
    <property type="component" value="Unassembled WGS sequence"/>
</dbReference>
<name>A0ABR5JZX7_9BACI</name>
<dbReference type="EMBL" id="LGRV01000003">
    <property type="protein sequence ID" value="KOS67694.1"/>
    <property type="molecule type" value="Genomic_DNA"/>
</dbReference>
<accession>A0ABR5JZX7</accession>
<sequence>MTTEGDMKEFQYLKENQVYAIAPYYLGGYSSVLITEKGRLLSKKNVNEIMNRFCIMNGSTLAGCLQATRETTGFVKNPPIMLSPKGLFAMQLPCFGFKEVVWVFSLNFLTQTTANGPIKIVFQHNHYVEVNASEEMMQRYRWKLLELQYLYNQIEPDYLK</sequence>
<gene>
    <name evidence="1" type="ORF">AEA09_03395</name>
</gene>
<proteinExistence type="predicted"/>
<dbReference type="Pfam" id="PF06338">
    <property type="entry name" value="ComK"/>
    <property type="match status" value="1"/>
</dbReference>
<keyword evidence="2" id="KW-1185">Reference proteome</keyword>
<evidence type="ECO:0000313" key="1">
    <source>
        <dbReference type="EMBL" id="KOS67694.1"/>
    </source>
</evidence>
<evidence type="ECO:0008006" key="3">
    <source>
        <dbReference type="Google" id="ProtNLM"/>
    </source>
</evidence>
<protein>
    <recommendedName>
        <fullName evidence="3">Competence protein ComK</fullName>
    </recommendedName>
</protein>
<comment type="caution">
    <text evidence="1">The sequence shown here is derived from an EMBL/GenBank/DDBJ whole genome shotgun (WGS) entry which is preliminary data.</text>
</comment>
<dbReference type="RefSeq" id="WP_053582502.1">
    <property type="nucleotide sequence ID" value="NZ_LGRV01000003.1"/>
</dbReference>